<organism evidence="4">
    <name type="scientific">hydrothermal vent metagenome</name>
    <dbReference type="NCBI Taxonomy" id="652676"/>
    <lineage>
        <taxon>unclassified sequences</taxon>
        <taxon>metagenomes</taxon>
        <taxon>ecological metagenomes</taxon>
    </lineage>
</organism>
<feature type="non-terminal residue" evidence="4">
    <location>
        <position position="76"/>
    </location>
</feature>
<dbReference type="GO" id="GO:0008743">
    <property type="term" value="F:L-threonine 3-dehydrogenase activity"/>
    <property type="evidence" value="ECO:0007669"/>
    <property type="project" value="UniProtKB-EC"/>
</dbReference>
<dbReference type="AlphaFoldDB" id="A0A3B1DUY9"/>
<dbReference type="InterPro" id="IPR050129">
    <property type="entry name" value="Zn_alcohol_dh"/>
</dbReference>
<evidence type="ECO:0000313" key="4">
    <source>
        <dbReference type="EMBL" id="VAX40653.1"/>
    </source>
</evidence>
<feature type="domain" description="Alcohol dehydrogenase-like N-terminal" evidence="3">
    <location>
        <begin position="25"/>
        <end position="75"/>
    </location>
</feature>
<protein>
    <submittedName>
        <fullName evidence="4">L-threonine 3-dehydrogenase</fullName>
        <ecNumber evidence="4">1.1.1.103</ecNumber>
    </submittedName>
</protein>
<dbReference type="PANTHER" id="PTHR43401:SF2">
    <property type="entry name" value="L-THREONINE 3-DEHYDROGENASE"/>
    <property type="match status" value="1"/>
</dbReference>
<proteinExistence type="predicted"/>
<dbReference type="EMBL" id="UOGK01000425">
    <property type="protein sequence ID" value="VAX40653.1"/>
    <property type="molecule type" value="Genomic_DNA"/>
</dbReference>
<gene>
    <name evidence="4" type="ORF">MNBD_PLANCTO03-2049</name>
</gene>
<dbReference type="InterPro" id="IPR013154">
    <property type="entry name" value="ADH-like_N"/>
</dbReference>
<dbReference type="Gene3D" id="3.90.180.10">
    <property type="entry name" value="Medium-chain alcohol dehydrogenases, catalytic domain"/>
    <property type="match status" value="1"/>
</dbReference>
<evidence type="ECO:0000259" key="3">
    <source>
        <dbReference type="Pfam" id="PF08240"/>
    </source>
</evidence>
<reference evidence="4" key="1">
    <citation type="submission" date="2018-06" db="EMBL/GenBank/DDBJ databases">
        <authorList>
            <person name="Zhirakovskaya E."/>
        </authorList>
    </citation>
    <scope>NUCLEOTIDE SEQUENCE</scope>
</reference>
<dbReference type="SUPFAM" id="SSF50129">
    <property type="entry name" value="GroES-like"/>
    <property type="match status" value="1"/>
</dbReference>
<name>A0A3B1DUY9_9ZZZZ</name>
<dbReference type="EC" id="1.1.1.103" evidence="4"/>
<evidence type="ECO:0000256" key="2">
    <source>
        <dbReference type="SAM" id="MobiDB-lite"/>
    </source>
</evidence>
<dbReference type="Pfam" id="PF08240">
    <property type="entry name" value="ADH_N"/>
    <property type="match status" value="1"/>
</dbReference>
<dbReference type="PANTHER" id="PTHR43401">
    <property type="entry name" value="L-THREONINE 3-DEHYDROGENASE"/>
    <property type="match status" value="1"/>
</dbReference>
<sequence length="76" mass="8433">MRALIKHHAGPELQFVSDRPKPTPGPRDVLIRVTHAGICGTDRHIWEWDQWSASRVPVGIVTGHEFVGIIEEIGSA</sequence>
<keyword evidence="1 4" id="KW-0560">Oxidoreductase</keyword>
<evidence type="ECO:0000256" key="1">
    <source>
        <dbReference type="ARBA" id="ARBA00023002"/>
    </source>
</evidence>
<dbReference type="InterPro" id="IPR011032">
    <property type="entry name" value="GroES-like_sf"/>
</dbReference>
<feature type="region of interest" description="Disordered" evidence="2">
    <location>
        <begin position="1"/>
        <end position="26"/>
    </location>
</feature>
<accession>A0A3B1DUY9</accession>